<organism evidence="4 5">
    <name type="scientific">Candidatus Gemmiger avicola</name>
    <dbReference type="NCBI Taxonomy" id="2838605"/>
    <lineage>
        <taxon>Bacteria</taxon>
        <taxon>Bacillati</taxon>
        <taxon>Bacillota</taxon>
        <taxon>Clostridia</taxon>
        <taxon>Eubacteriales</taxon>
        <taxon>Gemmiger</taxon>
    </lineage>
</organism>
<dbReference type="PANTHER" id="PTHR43158:SF1">
    <property type="entry name" value="ABC TRANSPORTER, ATP-BINDING PROTEIN"/>
    <property type="match status" value="1"/>
</dbReference>
<dbReference type="SMART" id="SM00382">
    <property type="entry name" value="AAA"/>
    <property type="match status" value="1"/>
</dbReference>
<dbReference type="Proteomes" id="UP000886803">
    <property type="component" value="Unassembled WGS sequence"/>
</dbReference>
<reference evidence="4" key="1">
    <citation type="journal article" date="2021" name="PeerJ">
        <title>Extensive microbial diversity within the chicken gut microbiome revealed by metagenomics and culture.</title>
        <authorList>
            <person name="Gilroy R."/>
            <person name="Ravi A."/>
            <person name="Getino M."/>
            <person name="Pursley I."/>
            <person name="Horton D.L."/>
            <person name="Alikhan N.F."/>
            <person name="Baker D."/>
            <person name="Gharbi K."/>
            <person name="Hall N."/>
            <person name="Watson M."/>
            <person name="Adriaenssens E.M."/>
            <person name="Foster-Nyarko E."/>
            <person name="Jarju S."/>
            <person name="Secka A."/>
            <person name="Antonio M."/>
            <person name="Oren A."/>
            <person name="Chaudhuri R.R."/>
            <person name="La Ragione R."/>
            <person name="Hildebrand F."/>
            <person name="Pallen M.J."/>
        </authorList>
    </citation>
    <scope>NUCLEOTIDE SEQUENCE</scope>
    <source>
        <strain evidence="4">ChiBcec8-13705</strain>
    </source>
</reference>
<evidence type="ECO:0000313" key="5">
    <source>
        <dbReference type="Proteomes" id="UP000886803"/>
    </source>
</evidence>
<sequence length="232" mass="25439">MTPVYEAAALTKLYGRKTALNNVSFTVEAGRLVGLLGPNGSGKTTLLKISAGLLTPTVGLVRIAGNQPGPATKAVTSYLPDRMALPTEFRVDDAVAFYHDFFLDFDAAKADAMLRDLKLEPKQRISAMSKGTQEKMQLCLTMSRAAKLYLLDEPLGGVDPAAREYILNTILRNYSEDAAVVISTHLIEDIETALDEVLLLREGSLLAHQNVDALREESGKSLDEYFREVFRC</sequence>
<proteinExistence type="predicted"/>
<dbReference type="InterPro" id="IPR003439">
    <property type="entry name" value="ABC_transporter-like_ATP-bd"/>
</dbReference>
<feature type="domain" description="ABC transporter" evidence="3">
    <location>
        <begin position="5"/>
        <end position="227"/>
    </location>
</feature>
<name>A0A9D2M619_9FIRM</name>
<dbReference type="InterPro" id="IPR003593">
    <property type="entry name" value="AAA+_ATPase"/>
</dbReference>
<evidence type="ECO:0000313" key="4">
    <source>
        <dbReference type="EMBL" id="HJB41485.1"/>
    </source>
</evidence>
<protein>
    <submittedName>
        <fullName evidence="4">ABC transporter ATP-binding protein</fullName>
    </submittedName>
</protein>
<keyword evidence="1" id="KW-0547">Nucleotide-binding</keyword>
<evidence type="ECO:0000259" key="3">
    <source>
        <dbReference type="PROSITE" id="PS50893"/>
    </source>
</evidence>
<comment type="caution">
    <text evidence="4">The sequence shown here is derived from an EMBL/GenBank/DDBJ whole genome shotgun (WGS) entry which is preliminary data.</text>
</comment>
<dbReference type="GO" id="GO:0005524">
    <property type="term" value="F:ATP binding"/>
    <property type="evidence" value="ECO:0007669"/>
    <property type="project" value="UniProtKB-KW"/>
</dbReference>
<accession>A0A9D2M619</accession>
<reference evidence="4" key="2">
    <citation type="submission" date="2021-04" db="EMBL/GenBank/DDBJ databases">
        <authorList>
            <person name="Gilroy R."/>
        </authorList>
    </citation>
    <scope>NUCLEOTIDE SEQUENCE</scope>
    <source>
        <strain evidence="4">ChiBcec8-13705</strain>
    </source>
</reference>
<dbReference type="PANTHER" id="PTHR43158">
    <property type="entry name" value="SKFA PEPTIDE EXPORT ATP-BINDING PROTEIN SKFE"/>
    <property type="match status" value="1"/>
</dbReference>
<dbReference type="AlphaFoldDB" id="A0A9D2M619"/>
<dbReference type="Gene3D" id="3.40.50.300">
    <property type="entry name" value="P-loop containing nucleotide triphosphate hydrolases"/>
    <property type="match status" value="1"/>
</dbReference>
<evidence type="ECO:0000256" key="1">
    <source>
        <dbReference type="ARBA" id="ARBA00022741"/>
    </source>
</evidence>
<dbReference type="SUPFAM" id="SSF52540">
    <property type="entry name" value="P-loop containing nucleoside triphosphate hydrolases"/>
    <property type="match status" value="1"/>
</dbReference>
<dbReference type="Pfam" id="PF00005">
    <property type="entry name" value="ABC_tran"/>
    <property type="match status" value="1"/>
</dbReference>
<dbReference type="GO" id="GO:0016887">
    <property type="term" value="F:ATP hydrolysis activity"/>
    <property type="evidence" value="ECO:0007669"/>
    <property type="project" value="InterPro"/>
</dbReference>
<dbReference type="EMBL" id="DWYG01000039">
    <property type="protein sequence ID" value="HJB41485.1"/>
    <property type="molecule type" value="Genomic_DNA"/>
</dbReference>
<keyword evidence="2 4" id="KW-0067">ATP-binding</keyword>
<gene>
    <name evidence="4" type="ORF">H9945_03215</name>
</gene>
<dbReference type="PROSITE" id="PS50893">
    <property type="entry name" value="ABC_TRANSPORTER_2"/>
    <property type="match status" value="1"/>
</dbReference>
<dbReference type="InterPro" id="IPR027417">
    <property type="entry name" value="P-loop_NTPase"/>
</dbReference>
<dbReference type="CDD" id="cd03230">
    <property type="entry name" value="ABC_DR_subfamily_A"/>
    <property type="match status" value="1"/>
</dbReference>
<evidence type="ECO:0000256" key="2">
    <source>
        <dbReference type="ARBA" id="ARBA00022840"/>
    </source>
</evidence>